<gene>
    <name evidence="2" type="ORF">TCAL_01698</name>
</gene>
<protein>
    <submittedName>
        <fullName evidence="2">Uncharacterized protein</fullName>
    </submittedName>
</protein>
<reference evidence="2 3" key="1">
    <citation type="journal article" date="2018" name="Nat. Ecol. Evol.">
        <title>Genomic signatures of mitonuclear coevolution across populations of Tigriopus californicus.</title>
        <authorList>
            <person name="Barreto F.S."/>
            <person name="Watson E.T."/>
            <person name="Lima T.G."/>
            <person name="Willett C.S."/>
            <person name="Edmands S."/>
            <person name="Li W."/>
            <person name="Burton R.S."/>
        </authorList>
    </citation>
    <scope>NUCLEOTIDE SEQUENCE [LARGE SCALE GENOMIC DNA]</scope>
    <source>
        <strain evidence="2 3">San Diego</strain>
    </source>
</reference>
<proteinExistence type="predicted"/>
<dbReference type="Proteomes" id="UP000318571">
    <property type="component" value="Chromosome 11"/>
</dbReference>
<evidence type="ECO:0000313" key="3">
    <source>
        <dbReference type="Proteomes" id="UP000318571"/>
    </source>
</evidence>
<evidence type="ECO:0000256" key="1">
    <source>
        <dbReference type="SAM" id="Phobius"/>
    </source>
</evidence>
<name>A0A553PL18_TIGCA</name>
<feature type="transmembrane region" description="Helical" evidence="1">
    <location>
        <begin position="62"/>
        <end position="83"/>
    </location>
</feature>
<accession>A0A553PL18</accession>
<sequence>MVFRADPCGITCILMTYACVLYADYVVVRWIILATQMHNIALSWYTPCPECPKDIHIKQTRILHSVILCLESALFGMFVVAIGCDQFEAIFSDETLVEQAKRQGPYRPRKPKMALLAEVCGRGHPLTWLLPCQSVPRGIEPIHHYSV</sequence>
<dbReference type="PROSITE" id="PS51257">
    <property type="entry name" value="PROKAR_LIPOPROTEIN"/>
    <property type="match status" value="1"/>
</dbReference>
<dbReference type="AlphaFoldDB" id="A0A553PL18"/>
<dbReference type="EMBL" id="VCGU01000003">
    <property type="protein sequence ID" value="TRY78373.1"/>
    <property type="molecule type" value="Genomic_DNA"/>
</dbReference>
<keyword evidence="3" id="KW-1185">Reference proteome</keyword>
<dbReference type="STRING" id="6832.A0A553PL18"/>
<comment type="caution">
    <text evidence="2">The sequence shown here is derived from an EMBL/GenBank/DDBJ whole genome shotgun (WGS) entry which is preliminary data.</text>
</comment>
<evidence type="ECO:0000313" key="2">
    <source>
        <dbReference type="EMBL" id="TRY78373.1"/>
    </source>
</evidence>
<keyword evidence="1" id="KW-1133">Transmembrane helix</keyword>
<keyword evidence="1" id="KW-0812">Transmembrane</keyword>
<keyword evidence="1" id="KW-0472">Membrane</keyword>
<organism evidence="2 3">
    <name type="scientific">Tigriopus californicus</name>
    <name type="common">Marine copepod</name>
    <dbReference type="NCBI Taxonomy" id="6832"/>
    <lineage>
        <taxon>Eukaryota</taxon>
        <taxon>Metazoa</taxon>
        <taxon>Ecdysozoa</taxon>
        <taxon>Arthropoda</taxon>
        <taxon>Crustacea</taxon>
        <taxon>Multicrustacea</taxon>
        <taxon>Hexanauplia</taxon>
        <taxon>Copepoda</taxon>
        <taxon>Harpacticoida</taxon>
        <taxon>Harpacticidae</taxon>
        <taxon>Tigriopus</taxon>
    </lineage>
</organism>